<dbReference type="PANTHER" id="PTHR11003:SF335">
    <property type="entry name" value="POTASSIUM CHANNEL DOMAIN-CONTAINING PROTEIN"/>
    <property type="match status" value="1"/>
</dbReference>
<dbReference type="GO" id="GO:0005886">
    <property type="term" value="C:plasma membrane"/>
    <property type="evidence" value="ECO:0000318"/>
    <property type="project" value="GO_Central"/>
</dbReference>
<dbReference type="GO" id="GO:0022841">
    <property type="term" value="F:potassium ion leak channel activity"/>
    <property type="evidence" value="ECO:0000318"/>
    <property type="project" value="GO_Central"/>
</dbReference>
<evidence type="ECO:0000259" key="11">
    <source>
        <dbReference type="Pfam" id="PF07885"/>
    </source>
</evidence>
<evidence type="ECO:0000256" key="5">
    <source>
        <dbReference type="ARBA" id="ARBA00023065"/>
    </source>
</evidence>
<dbReference type="OrthoDB" id="297496at2759"/>
<name>A0A2A6B2V8_PRIPA</name>
<evidence type="ECO:0000256" key="1">
    <source>
        <dbReference type="ARBA" id="ARBA00004141"/>
    </source>
</evidence>
<feature type="transmembrane region" description="Helical" evidence="10">
    <location>
        <begin position="316"/>
        <end position="335"/>
    </location>
</feature>
<dbReference type="PRINTS" id="PR01333">
    <property type="entry name" value="2POREKCHANEL"/>
</dbReference>
<feature type="transmembrane region" description="Helical" evidence="10">
    <location>
        <begin position="402"/>
        <end position="426"/>
    </location>
</feature>
<feature type="domain" description="Potassium channel" evidence="11">
    <location>
        <begin position="415"/>
        <end position="486"/>
    </location>
</feature>
<dbReference type="AlphaFoldDB" id="A0A2A6B2V8"/>
<organism evidence="12 13">
    <name type="scientific">Pristionchus pacificus</name>
    <name type="common">Parasitic nematode worm</name>
    <dbReference type="NCBI Taxonomy" id="54126"/>
    <lineage>
        <taxon>Eukaryota</taxon>
        <taxon>Metazoa</taxon>
        <taxon>Ecdysozoa</taxon>
        <taxon>Nematoda</taxon>
        <taxon>Chromadorea</taxon>
        <taxon>Rhabditida</taxon>
        <taxon>Rhabditina</taxon>
        <taxon>Diplogasteromorpha</taxon>
        <taxon>Diplogasteroidea</taxon>
        <taxon>Neodiplogasteridae</taxon>
        <taxon>Pristionchus</taxon>
    </lineage>
</organism>
<proteinExistence type="inferred from homology"/>
<reference evidence="12" key="2">
    <citation type="submission" date="2022-06" db="UniProtKB">
        <authorList>
            <consortium name="EnsemblMetazoa"/>
        </authorList>
    </citation>
    <scope>IDENTIFICATION</scope>
    <source>
        <strain evidence="12">PS312</strain>
    </source>
</reference>
<feature type="transmembrane region" description="Helical" evidence="10">
    <location>
        <begin position="290"/>
        <end position="309"/>
    </location>
</feature>
<evidence type="ECO:0000256" key="3">
    <source>
        <dbReference type="ARBA" id="ARBA00022692"/>
    </source>
</evidence>
<keyword evidence="3 8" id="KW-0812">Transmembrane</keyword>
<dbReference type="Proteomes" id="UP000005239">
    <property type="component" value="Unassembled WGS sequence"/>
</dbReference>
<feature type="compositionally biased region" description="Basic and acidic residues" evidence="9">
    <location>
        <begin position="548"/>
        <end position="560"/>
    </location>
</feature>
<accession>A0A8R1U5D7</accession>
<keyword evidence="2 8" id="KW-0813">Transport</keyword>
<sequence length="745" mass="84343">MVPARSYLPTDGASIRGGGRPSLKSWLRKARRLSARRAALKRQRALGSKETEAAMKVLERYCKKKYRQSVIFAGIGSQMALNDPHTLGQETLGSPMDGQGYHSEPFTPRNAVDRNFHFPEPSTAFSCPADTKHSLHPNQNNQFTFDFGEHKLKDEIKYHKGQESWSSYVWRVFKFLYDYLGIKHILLLILMVCYALAGGYMFYSIEAPAEILRDQARVNSSISRSANFSQRVLDKIYLRCDILPQKPRVHGDPSDHSMQSCEAEIAQLFREYDEQLRGYYGLDTAWKWDFWNAVFYSGTIFTTIGYGNISCRTFHGRLATCAYALFGVPLMLVVLNSMGRGLFMSVQAFWEFMRRFVRSNIRKIRKNLPMRRVLTLESVHSDELMGLTKKEEEESNEPEPDLFTTFPMSLALLTVFLYISLCSWLFCYWEDWDYSTAFYFFFISLSTVGLGDEMPNHPKRACAFFLFFIVGLALVSMCISILQVKVENQYMAALQLIDQEHQAQTTALEEDNEEEVMILGDEPPQKRPDRLPALYPVHPSNYAAHPENPVRWRRREDSRGSELSSYDRLTRTSSQIFMSSPSSDSPMCPPPVLGVFMARSIRRPNSILVRSDSNGSQHSRRMRPVSMARSQEDLLLSPTSPKMAARAAEVESPTGPTGSGRAASPLSSPRQAASLAVITEDLDEEVQQTPVPKPAVKKTSCPPLEVPEVRIESADEVENSHKKEAAARKSAASSLSSLSVDDSRF</sequence>
<evidence type="ECO:0000256" key="2">
    <source>
        <dbReference type="ARBA" id="ARBA00022448"/>
    </source>
</evidence>
<reference evidence="13" key="1">
    <citation type="journal article" date="2008" name="Nat. Genet.">
        <title>The Pristionchus pacificus genome provides a unique perspective on nematode lifestyle and parasitism.</title>
        <authorList>
            <person name="Dieterich C."/>
            <person name="Clifton S.W."/>
            <person name="Schuster L.N."/>
            <person name="Chinwalla A."/>
            <person name="Delehaunty K."/>
            <person name="Dinkelacker I."/>
            <person name="Fulton L."/>
            <person name="Fulton R."/>
            <person name="Godfrey J."/>
            <person name="Minx P."/>
            <person name="Mitreva M."/>
            <person name="Roeseler W."/>
            <person name="Tian H."/>
            <person name="Witte H."/>
            <person name="Yang S.P."/>
            <person name="Wilson R.K."/>
            <person name="Sommer R.J."/>
        </authorList>
    </citation>
    <scope>NUCLEOTIDE SEQUENCE [LARGE SCALE GENOMIC DNA]</scope>
    <source>
        <strain evidence="13">PS312</strain>
    </source>
</reference>
<dbReference type="GO" id="GO:0071805">
    <property type="term" value="P:potassium ion transmembrane transport"/>
    <property type="evidence" value="ECO:0000318"/>
    <property type="project" value="GO_Central"/>
</dbReference>
<evidence type="ECO:0000256" key="9">
    <source>
        <dbReference type="SAM" id="MobiDB-lite"/>
    </source>
</evidence>
<dbReference type="InterPro" id="IPR013099">
    <property type="entry name" value="K_chnl_dom"/>
</dbReference>
<accession>A0A2A6B2V8</accession>
<evidence type="ECO:0000313" key="12">
    <source>
        <dbReference type="EnsemblMetazoa" id="PPA03853.1"/>
    </source>
</evidence>
<dbReference type="InterPro" id="IPR003280">
    <property type="entry name" value="2pore_dom_K_chnl"/>
</dbReference>
<dbReference type="PANTHER" id="PTHR11003">
    <property type="entry name" value="POTASSIUM CHANNEL, SUBFAMILY K"/>
    <property type="match status" value="1"/>
</dbReference>
<feature type="region of interest" description="Disordered" evidence="9">
    <location>
        <begin position="545"/>
        <end position="567"/>
    </location>
</feature>
<gene>
    <name evidence="12" type="primary">WBGene00093407</name>
</gene>
<feature type="compositionally biased region" description="Basic and acidic residues" evidence="9">
    <location>
        <begin position="707"/>
        <end position="727"/>
    </location>
</feature>
<dbReference type="Gene3D" id="1.10.287.70">
    <property type="match status" value="1"/>
</dbReference>
<feature type="domain" description="Potassium channel" evidence="11">
    <location>
        <begin position="282"/>
        <end position="340"/>
    </location>
</feature>
<evidence type="ECO:0000256" key="7">
    <source>
        <dbReference type="ARBA" id="ARBA00023303"/>
    </source>
</evidence>
<keyword evidence="7 8" id="KW-0407">Ion channel</keyword>
<keyword evidence="4 10" id="KW-1133">Transmembrane helix</keyword>
<keyword evidence="5 8" id="KW-0406">Ion transport</keyword>
<evidence type="ECO:0000256" key="6">
    <source>
        <dbReference type="ARBA" id="ARBA00023136"/>
    </source>
</evidence>
<dbReference type="GO" id="GO:0015271">
    <property type="term" value="F:outward rectifier potassium channel activity"/>
    <property type="evidence" value="ECO:0000318"/>
    <property type="project" value="GO_Central"/>
</dbReference>
<feature type="transmembrane region" description="Helical" evidence="10">
    <location>
        <begin position="462"/>
        <end position="482"/>
    </location>
</feature>
<dbReference type="SUPFAM" id="SSF81324">
    <property type="entry name" value="Voltage-gated potassium channels"/>
    <property type="match status" value="2"/>
</dbReference>
<feature type="region of interest" description="Disordered" evidence="9">
    <location>
        <begin position="606"/>
        <end position="745"/>
    </location>
</feature>
<evidence type="ECO:0000256" key="8">
    <source>
        <dbReference type="RuleBase" id="RU003857"/>
    </source>
</evidence>
<feature type="transmembrane region" description="Helical" evidence="10">
    <location>
        <begin position="185"/>
        <end position="203"/>
    </location>
</feature>
<comment type="subcellular location">
    <subcellularLocation>
        <location evidence="1">Membrane</location>
        <topology evidence="1">Multi-pass membrane protein</topology>
    </subcellularLocation>
</comment>
<evidence type="ECO:0000256" key="10">
    <source>
        <dbReference type="SAM" id="Phobius"/>
    </source>
</evidence>
<dbReference type="Pfam" id="PF07885">
    <property type="entry name" value="Ion_trans_2"/>
    <property type="match status" value="2"/>
</dbReference>
<keyword evidence="13" id="KW-1185">Reference proteome</keyword>
<protein>
    <submittedName>
        <fullName evidence="12">Twk-22</fullName>
    </submittedName>
</protein>
<feature type="region of interest" description="Disordered" evidence="9">
    <location>
        <begin position="1"/>
        <end position="21"/>
    </location>
</feature>
<evidence type="ECO:0000313" key="13">
    <source>
        <dbReference type="Proteomes" id="UP000005239"/>
    </source>
</evidence>
<feature type="compositionally biased region" description="Low complexity" evidence="9">
    <location>
        <begin position="728"/>
        <end position="745"/>
    </location>
</feature>
<dbReference type="EnsemblMetazoa" id="PPA03853.1">
    <property type="protein sequence ID" value="PPA03853.1"/>
    <property type="gene ID" value="WBGene00093407"/>
</dbReference>
<comment type="similarity">
    <text evidence="8">Belongs to the two pore domain potassium channel (TC 1.A.1.8) family.</text>
</comment>
<keyword evidence="6 10" id="KW-0472">Membrane</keyword>
<evidence type="ECO:0000256" key="4">
    <source>
        <dbReference type="ARBA" id="ARBA00022989"/>
    </source>
</evidence>
<feature type="transmembrane region" description="Helical" evidence="10">
    <location>
        <begin position="432"/>
        <end position="450"/>
    </location>
</feature>